<proteinExistence type="predicted"/>
<reference evidence="2" key="1">
    <citation type="journal article" date="2017" name="Plant J.">
        <title>The pomegranate (Punica granatum L.) genome and the genomics of punicalagin biosynthesis.</title>
        <authorList>
            <person name="Qin G."/>
            <person name="Xu C."/>
            <person name="Ming R."/>
            <person name="Tang H."/>
            <person name="Guyot R."/>
            <person name="Kramer E.M."/>
            <person name="Hu Y."/>
            <person name="Yi X."/>
            <person name="Qi Y."/>
            <person name="Xu X."/>
            <person name="Gao Z."/>
            <person name="Pan H."/>
            <person name="Jian J."/>
            <person name="Tian Y."/>
            <person name="Yue Z."/>
            <person name="Xu Y."/>
        </authorList>
    </citation>
    <scope>NUCLEOTIDE SEQUENCE [LARGE SCALE GENOMIC DNA]</scope>
    <source>
        <strain evidence="2">cv. Dabenzi</strain>
    </source>
</reference>
<sequence>MLTISLLSSSGTAKNSTRIREGLTSSSQRFKAWHIVKCIEHSPRSKLEYVPDQLGGGFQNKEFLSPSKWLTARCLQLVNKASYSGQRCSRSLPFFFSKADLFFTSAVLMQCTRR</sequence>
<gene>
    <name evidence="1" type="ORF">CDL15_Pgr005150</name>
</gene>
<dbReference type="AlphaFoldDB" id="A0A218WQD7"/>
<organism evidence="1 2">
    <name type="scientific">Punica granatum</name>
    <name type="common">Pomegranate</name>
    <dbReference type="NCBI Taxonomy" id="22663"/>
    <lineage>
        <taxon>Eukaryota</taxon>
        <taxon>Viridiplantae</taxon>
        <taxon>Streptophyta</taxon>
        <taxon>Embryophyta</taxon>
        <taxon>Tracheophyta</taxon>
        <taxon>Spermatophyta</taxon>
        <taxon>Magnoliopsida</taxon>
        <taxon>eudicotyledons</taxon>
        <taxon>Gunneridae</taxon>
        <taxon>Pentapetalae</taxon>
        <taxon>rosids</taxon>
        <taxon>malvids</taxon>
        <taxon>Myrtales</taxon>
        <taxon>Lythraceae</taxon>
        <taxon>Punica</taxon>
    </lineage>
</organism>
<name>A0A218WQD7_PUNGR</name>
<protein>
    <submittedName>
        <fullName evidence="1">Uncharacterized protein</fullName>
    </submittedName>
</protein>
<evidence type="ECO:0000313" key="1">
    <source>
        <dbReference type="EMBL" id="OWM74570.1"/>
    </source>
</evidence>
<dbReference type="EMBL" id="MTKT01003711">
    <property type="protein sequence ID" value="OWM74570.1"/>
    <property type="molecule type" value="Genomic_DNA"/>
</dbReference>
<comment type="caution">
    <text evidence="1">The sequence shown here is derived from an EMBL/GenBank/DDBJ whole genome shotgun (WGS) entry which is preliminary data.</text>
</comment>
<evidence type="ECO:0000313" key="2">
    <source>
        <dbReference type="Proteomes" id="UP000197138"/>
    </source>
</evidence>
<accession>A0A218WQD7</accession>
<dbReference type="Proteomes" id="UP000197138">
    <property type="component" value="Unassembled WGS sequence"/>
</dbReference>